<dbReference type="PIRSF" id="PIRSF008546">
    <property type="entry name" value="UCP008546"/>
    <property type="match status" value="1"/>
</dbReference>
<organism evidence="1 2">
    <name type="scientific">Gemmata algarum</name>
    <dbReference type="NCBI Taxonomy" id="2975278"/>
    <lineage>
        <taxon>Bacteria</taxon>
        <taxon>Pseudomonadati</taxon>
        <taxon>Planctomycetota</taxon>
        <taxon>Planctomycetia</taxon>
        <taxon>Gemmatales</taxon>
        <taxon>Gemmataceae</taxon>
        <taxon>Gemmata</taxon>
    </lineage>
</organism>
<dbReference type="EMBL" id="JAXBLV010000175">
    <property type="protein sequence ID" value="MDY3560147.1"/>
    <property type="molecule type" value="Genomic_DNA"/>
</dbReference>
<dbReference type="InterPro" id="IPR036287">
    <property type="entry name" value="Rv1873-like_sf"/>
</dbReference>
<sequence length="148" mass="15894">MANASDPHDLNRFVTAQQGSGGMAGYATALAEVRAGAKVTHWMWYVFPQFAGLGFSAMSQRYAIKSRAEAEAYLAHPVLGPRLVECAGAALGVEGKSAFDIFGDPDDAKLKSCATLFAHVSPDGSVFHQLLERFFGGKRDEKTLRLLG</sequence>
<dbReference type="Gene3D" id="1.25.40.380">
    <property type="entry name" value="Protein of unknown function DUF1810"/>
    <property type="match status" value="1"/>
</dbReference>
<gene>
    <name evidence="1" type="ORF">R5W23_001372</name>
</gene>
<name>A0ABU5F066_9BACT</name>
<dbReference type="SUPFAM" id="SSF140736">
    <property type="entry name" value="Rv1873-like"/>
    <property type="match status" value="1"/>
</dbReference>
<dbReference type="Pfam" id="PF08837">
    <property type="entry name" value="DUF1810"/>
    <property type="match status" value="1"/>
</dbReference>
<evidence type="ECO:0000313" key="1">
    <source>
        <dbReference type="EMBL" id="MDY3560147.1"/>
    </source>
</evidence>
<proteinExistence type="predicted"/>
<dbReference type="Proteomes" id="UP001272242">
    <property type="component" value="Unassembled WGS sequence"/>
</dbReference>
<evidence type="ECO:0000313" key="2">
    <source>
        <dbReference type="Proteomes" id="UP001272242"/>
    </source>
</evidence>
<protein>
    <submittedName>
        <fullName evidence="1">DUF1810 domain-containing protein</fullName>
    </submittedName>
</protein>
<comment type="caution">
    <text evidence="1">The sequence shown here is derived from an EMBL/GenBank/DDBJ whole genome shotgun (WGS) entry which is preliminary data.</text>
</comment>
<accession>A0ABU5F066</accession>
<keyword evidence="2" id="KW-1185">Reference proteome</keyword>
<reference evidence="2" key="1">
    <citation type="journal article" date="2023" name="Mar. Drugs">
        <title>Gemmata algarum, a Novel Planctomycete Isolated from an Algal Mat, Displays Antimicrobial Activity.</title>
        <authorList>
            <person name="Kumar G."/>
            <person name="Kallscheuer N."/>
            <person name="Kashif M."/>
            <person name="Ahamad S."/>
            <person name="Jagadeeshwari U."/>
            <person name="Pannikurungottu S."/>
            <person name="Haufschild T."/>
            <person name="Kabuu M."/>
            <person name="Sasikala C."/>
            <person name="Jogler C."/>
            <person name="Ramana C."/>
        </authorList>
    </citation>
    <scope>NUCLEOTIDE SEQUENCE [LARGE SCALE GENOMIC DNA]</scope>
    <source>
        <strain evidence="2">JC673</strain>
    </source>
</reference>
<dbReference type="RefSeq" id="WP_320686782.1">
    <property type="nucleotide sequence ID" value="NZ_JAXBLV010000175.1"/>
</dbReference>
<dbReference type="InterPro" id="IPR014937">
    <property type="entry name" value="DUF1810"/>
</dbReference>